<name>A0ABQ1RKQ0_9MICO</name>
<dbReference type="PIRSF" id="PIRSF033271">
    <property type="entry name" value="UCP033271"/>
    <property type="match status" value="1"/>
</dbReference>
<gene>
    <name evidence="3" type="ORF">GCM10007269_11770</name>
</gene>
<dbReference type="InterPro" id="IPR008322">
    <property type="entry name" value="UPF0261"/>
</dbReference>
<dbReference type="Pfam" id="PF06792">
    <property type="entry name" value="UPF0261"/>
    <property type="match status" value="1"/>
</dbReference>
<evidence type="ECO:0000259" key="1">
    <source>
        <dbReference type="Pfam" id="PF06792"/>
    </source>
</evidence>
<feature type="domain" description="UPF0261" evidence="1">
    <location>
        <begin position="3"/>
        <end position="176"/>
    </location>
</feature>
<dbReference type="InterPro" id="IPR056778">
    <property type="entry name" value="UPF0261_C"/>
</dbReference>
<evidence type="ECO:0000313" key="4">
    <source>
        <dbReference type="Proteomes" id="UP000629365"/>
    </source>
</evidence>
<dbReference type="InterPro" id="IPR051353">
    <property type="entry name" value="Tobamovirus_resist_UPF0261"/>
</dbReference>
<dbReference type="EMBL" id="BMCM01000001">
    <property type="protein sequence ID" value="GGD70189.1"/>
    <property type="molecule type" value="Genomic_DNA"/>
</dbReference>
<dbReference type="RefSeq" id="WP_188435583.1">
    <property type="nucleotide sequence ID" value="NZ_BMCM01000001.1"/>
</dbReference>
<feature type="domain" description="UPF0261" evidence="2">
    <location>
        <begin position="186"/>
        <end position="400"/>
    </location>
</feature>
<dbReference type="CDD" id="cd15488">
    <property type="entry name" value="Tm-1-like"/>
    <property type="match status" value="1"/>
</dbReference>
<dbReference type="PANTHER" id="PTHR31862">
    <property type="entry name" value="UPF0261 DOMAIN PROTEIN (AFU_ORTHOLOGUE AFUA_1G10120)"/>
    <property type="match status" value="1"/>
</dbReference>
<dbReference type="Gene3D" id="3.40.50.12020">
    <property type="entry name" value="Uncharacterised protein family UPF0261, NN domain"/>
    <property type="match status" value="1"/>
</dbReference>
<accession>A0ABQ1RKQ0</accession>
<dbReference type="Proteomes" id="UP000629365">
    <property type="component" value="Unassembled WGS sequence"/>
</dbReference>
<organism evidence="3 4">
    <name type="scientific">Microbacterium murale</name>
    <dbReference type="NCBI Taxonomy" id="1081040"/>
    <lineage>
        <taxon>Bacteria</taxon>
        <taxon>Bacillati</taxon>
        <taxon>Actinomycetota</taxon>
        <taxon>Actinomycetes</taxon>
        <taxon>Micrococcales</taxon>
        <taxon>Microbacteriaceae</taxon>
        <taxon>Microbacterium</taxon>
    </lineage>
</organism>
<dbReference type="InterPro" id="IPR044122">
    <property type="entry name" value="UPF0261_N"/>
</dbReference>
<sequence length="412" mass="42530">MTTVLLLAALDTKGADAAFIQTRIREHGLNVTLVDTGVLGQPSLTATISRDQVAAAGGTTIADLVSAQDRGQAVAIMAKGAAIEVERLIREDGAVGVFGIGGGAGTSVAAAAMRNLPLGIPKVVLSTVASGDTSAYVGTSDIVMFPSIVDVAGVNRISAITYTRAADAFAGMVNGQKIEPTSAPTRPLIAASMFGVTTPAILHAQQLLENAGYEVVVFHATGVGGRAMESLIRQGLVDAVLDLTTTEVTDDIVGGILSAGPERLTAAAEAGVPQVVSVGATDMANFGPLDTVPPQHRERNLYQHNSENTLMRINPDEARQVGVSIAVRLNHATAPAIILLPSLGVSVMDAAGKGFDDPVARRALEDALAETLENPLVQIKKLNIHINDHSFAELAVTDLIGLLSSSTSTEMP</sequence>
<evidence type="ECO:0000259" key="2">
    <source>
        <dbReference type="Pfam" id="PF23189"/>
    </source>
</evidence>
<dbReference type="Pfam" id="PF23189">
    <property type="entry name" value="UPF0261_C"/>
    <property type="match status" value="1"/>
</dbReference>
<dbReference type="PANTHER" id="PTHR31862:SF1">
    <property type="entry name" value="UPF0261 DOMAIN PROTEIN (AFU_ORTHOLOGUE AFUA_1G10120)"/>
    <property type="match status" value="1"/>
</dbReference>
<dbReference type="Gene3D" id="3.40.50.12030">
    <property type="entry name" value="Uncharacterised protein family UPF0261, NC domain"/>
    <property type="match status" value="1"/>
</dbReference>
<comment type="caution">
    <text evidence="3">The sequence shown here is derived from an EMBL/GenBank/DDBJ whole genome shotgun (WGS) entry which is preliminary data.</text>
</comment>
<protein>
    <submittedName>
        <fullName evidence="3">Uncharacterized protein</fullName>
    </submittedName>
</protein>
<dbReference type="NCBIfam" id="NF002674">
    <property type="entry name" value="PRK02399.1-2"/>
    <property type="match status" value="1"/>
</dbReference>
<evidence type="ECO:0000313" key="3">
    <source>
        <dbReference type="EMBL" id="GGD70189.1"/>
    </source>
</evidence>
<reference evidence="4" key="1">
    <citation type="journal article" date="2019" name="Int. J. Syst. Evol. Microbiol.">
        <title>The Global Catalogue of Microorganisms (GCM) 10K type strain sequencing project: providing services to taxonomists for standard genome sequencing and annotation.</title>
        <authorList>
            <consortium name="The Broad Institute Genomics Platform"/>
            <consortium name="The Broad Institute Genome Sequencing Center for Infectious Disease"/>
            <person name="Wu L."/>
            <person name="Ma J."/>
        </authorList>
    </citation>
    <scope>NUCLEOTIDE SEQUENCE [LARGE SCALE GENOMIC DNA]</scope>
    <source>
        <strain evidence="4">CCM 7640</strain>
    </source>
</reference>
<keyword evidence="4" id="KW-1185">Reference proteome</keyword>
<proteinExistence type="predicted"/>